<name>A0A8K0VW23_9PLEO</name>
<reference evidence="2" key="1">
    <citation type="journal article" date="2021" name="Nat. Commun.">
        <title>Genetic determinants of endophytism in the Arabidopsis root mycobiome.</title>
        <authorList>
            <person name="Mesny F."/>
            <person name="Miyauchi S."/>
            <person name="Thiergart T."/>
            <person name="Pickel B."/>
            <person name="Atanasova L."/>
            <person name="Karlsson M."/>
            <person name="Huettel B."/>
            <person name="Barry K.W."/>
            <person name="Haridas S."/>
            <person name="Chen C."/>
            <person name="Bauer D."/>
            <person name="Andreopoulos W."/>
            <person name="Pangilinan J."/>
            <person name="LaButti K."/>
            <person name="Riley R."/>
            <person name="Lipzen A."/>
            <person name="Clum A."/>
            <person name="Drula E."/>
            <person name="Henrissat B."/>
            <person name="Kohler A."/>
            <person name="Grigoriev I.V."/>
            <person name="Martin F.M."/>
            <person name="Hacquard S."/>
        </authorList>
    </citation>
    <scope>NUCLEOTIDE SEQUENCE</scope>
    <source>
        <strain evidence="2">MPI-SDFR-AT-0120</strain>
    </source>
</reference>
<evidence type="ECO:0000313" key="2">
    <source>
        <dbReference type="EMBL" id="KAH7082314.1"/>
    </source>
</evidence>
<dbReference type="AlphaFoldDB" id="A0A8K0VW23"/>
<organism evidence="2 3">
    <name type="scientific">Paraphoma chrysanthemicola</name>
    <dbReference type="NCBI Taxonomy" id="798071"/>
    <lineage>
        <taxon>Eukaryota</taxon>
        <taxon>Fungi</taxon>
        <taxon>Dikarya</taxon>
        <taxon>Ascomycota</taxon>
        <taxon>Pezizomycotina</taxon>
        <taxon>Dothideomycetes</taxon>
        <taxon>Pleosporomycetidae</taxon>
        <taxon>Pleosporales</taxon>
        <taxon>Pleosporineae</taxon>
        <taxon>Phaeosphaeriaceae</taxon>
        <taxon>Paraphoma</taxon>
    </lineage>
</organism>
<dbReference type="InterPro" id="IPR029058">
    <property type="entry name" value="AB_hydrolase_fold"/>
</dbReference>
<dbReference type="EMBL" id="JAGMVJ010000014">
    <property type="protein sequence ID" value="KAH7082314.1"/>
    <property type="molecule type" value="Genomic_DNA"/>
</dbReference>
<dbReference type="InterPro" id="IPR002925">
    <property type="entry name" value="Dienelactn_hydro"/>
</dbReference>
<sequence length="120" mass="12996">VGYCFGGKHVMRLAQAPLTAAVAFHPSFVEATDMDGVSIPLYAGLAACDDMVPASLATDLRGWATSRMANESLFTLEIYPNVGHGFAARPDTKDEIVKEQYIKAFKRTVTYLAKHTNAVS</sequence>
<dbReference type="Gene3D" id="3.40.50.1820">
    <property type="entry name" value="alpha/beta hydrolase"/>
    <property type="match status" value="1"/>
</dbReference>
<feature type="domain" description="Dienelactone hydrolase" evidence="1">
    <location>
        <begin position="1"/>
        <end position="114"/>
    </location>
</feature>
<evidence type="ECO:0000259" key="1">
    <source>
        <dbReference type="Pfam" id="PF01738"/>
    </source>
</evidence>
<keyword evidence="3" id="KW-1185">Reference proteome</keyword>
<accession>A0A8K0VW23</accession>
<dbReference type="Proteomes" id="UP000813461">
    <property type="component" value="Unassembled WGS sequence"/>
</dbReference>
<dbReference type="PANTHER" id="PTHR17630">
    <property type="entry name" value="DIENELACTONE HYDROLASE"/>
    <property type="match status" value="1"/>
</dbReference>
<evidence type="ECO:0000313" key="3">
    <source>
        <dbReference type="Proteomes" id="UP000813461"/>
    </source>
</evidence>
<gene>
    <name evidence="2" type="ORF">FB567DRAFT_447715</name>
</gene>
<protein>
    <recommendedName>
        <fullName evidence="1">Dienelactone hydrolase domain-containing protein</fullName>
    </recommendedName>
</protein>
<feature type="non-terminal residue" evidence="2">
    <location>
        <position position="1"/>
    </location>
</feature>
<comment type="caution">
    <text evidence="2">The sequence shown here is derived from an EMBL/GenBank/DDBJ whole genome shotgun (WGS) entry which is preliminary data.</text>
</comment>
<dbReference type="Pfam" id="PF01738">
    <property type="entry name" value="DLH"/>
    <property type="match status" value="1"/>
</dbReference>
<dbReference type="PANTHER" id="PTHR17630:SF44">
    <property type="entry name" value="PROTEIN AIM2"/>
    <property type="match status" value="1"/>
</dbReference>
<proteinExistence type="predicted"/>
<dbReference type="GO" id="GO:0016787">
    <property type="term" value="F:hydrolase activity"/>
    <property type="evidence" value="ECO:0007669"/>
    <property type="project" value="InterPro"/>
</dbReference>
<dbReference type="SUPFAM" id="SSF53474">
    <property type="entry name" value="alpha/beta-Hydrolases"/>
    <property type="match status" value="1"/>
</dbReference>
<dbReference type="OrthoDB" id="1393670at2759"/>